<protein>
    <submittedName>
        <fullName evidence="2">Peregrin isoform X1</fullName>
    </submittedName>
</protein>
<dbReference type="Proteomes" id="UP000694863">
    <property type="component" value="Unplaced"/>
</dbReference>
<accession>A0AC55D2B7</accession>
<name>A0AC55D2B7_ECHTE</name>
<gene>
    <name evidence="2" type="primary">BRPF1</name>
</gene>
<organism evidence="1 2">
    <name type="scientific">Echinops telfairi</name>
    <name type="common">Lesser hedgehog tenrec</name>
    <dbReference type="NCBI Taxonomy" id="9371"/>
    <lineage>
        <taxon>Eukaryota</taxon>
        <taxon>Metazoa</taxon>
        <taxon>Chordata</taxon>
        <taxon>Craniata</taxon>
        <taxon>Vertebrata</taxon>
        <taxon>Euteleostomi</taxon>
        <taxon>Mammalia</taxon>
        <taxon>Eutheria</taxon>
        <taxon>Afrotheria</taxon>
        <taxon>Tenrecidae</taxon>
        <taxon>Tenrecinae</taxon>
        <taxon>Echinops</taxon>
    </lineage>
</organism>
<sequence>MGVDFDVKTFCHNLRATKPPYECPVETCRKVYKSYSGIEYHLHHYDHDSPPPPQQTPLRKHKKKGRQSRPSNKQSPSPSEVSQSPGREVMSYAQAQRMVEVDLHGRVHRISIFDNLDVVSEDEEVPEEVQENGSNKENTEAPAAAPKSGKHKNKEKRKDSNHHHHHHHHSAAASTTPKLPEVVYRELDQDTPDAPPRPTSYYRYIEKSAEELDEEVEYDMDEEDYIWLDIMNERRKTEGVSPIPQEIFEYLMDRLEKESYFESHNKGDPSALVDEDAVCCICNDGECQSSNVILFCDMCNLAVHQECYGVPYIPEGQWLCRRCLQSPSRAVDCALCPNKGGAFKQTDDGRWAHVVCALWIPEVCFANTVFLEPIDSIEHIPPARWKLTCYICKQRGSGACIQCHKANCYTAFHVTCAQQAGLYMKMEPVRETGANGTSFSVRKTAYCDIHTPPGSARRLPALSHSEGEEDEDEEEEDGKSWSSEKVKKAKAKSRIKMKKARKILAEKRAAAPVVSVPCIPPHRLSKITNRLTIQRKSQFMQRLHSYWTLKRQSRNGVPLLRRLQTHLQSQRNCDQVGRDSEDKNWALKEQLKSWQRLRHDLERARLLVELIRKREKLKREMLKVQQLAMEMQLTPFLILLRKTLEQLQEKDTGNIFSEPVPLSEVTELDEVPDYLDHIKKPMDFFTMKQNLEAYRYLNFDDFEEDFNLIVSNCLKYNAKDTIFYRAAVRLREQGGAVLRQARRQAEKMGIDFETGMHIPHSVAGDEAPHHTDDALVAEEERLVLLENQKHLPVEEQLKLLLERLDEVNSSKQSVGRSRRAKMIKKEMTALRRKLAHQREGGRAGPERHGPSSRGALAAQQAACDKDGQTDSAAEESSSQETSKGLGPNMSSAPAHEVGRRTSVLFSKKNPKTAGPPKRPGRPPKNRESQMTPSHGGSPVGPPQLPITGSLRQRKRGRSPRPSSSSDSDSDKSTEDPPMDLPANGFSSGNQPVKKSFLVYRNDCSLPRSSSDSESSSSSSSSAASDRTSTTPSKQGRGKPSFSRGTFPEDSSEDTSGTENEAYSVGTGRGVGHSSKYPHPRPGVPGAQCQGLAGPPAADPPPLSHSCEVVRKSLGRGTSWLSEDEDSPLDALDLVWAKCRGYPSYPALIIDPKMPREGMFHHGVPIPVPPLEVLKLGEQMTQEAREHLYLVLFFDNKRTWQWLPRTKLVPLGVNQDLDKEKMLEGRKSNIRKSVQIAYHRALQHRSKVQGEQSSETSDSD</sequence>
<reference evidence="2" key="1">
    <citation type="submission" date="2025-08" db="UniProtKB">
        <authorList>
            <consortium name="RefSeq"/>
        </authorList>
    </citation>
    <scope>IDENTIFICATION</scope>
</reference>
<evidence type="ECO:0000313" key="2">
    <source>
        <dbReference type="RefSeq" id="XP_045145893.1"/>
    </source>
</evidence>
<proteinExistence type="predicted"/>
<dbReference type="RefSeq" id="XP_045145893.1">
    <property type="nucleotide sequence ID" value="XM_045289958.1"/>
</dbReference>
<keyword evidence="1" id="KW-1185">Reference proteome</keyword>
<evidence type="ECO:0000313" key="1">
    <source>
        <dbReference type="Proteomes" id="UP000694863"/>
    </source>
</evidence>